<dbReference type="KEGG" id="caua:113041229"/>
<dbReference type="GO" id="GO:0050773">
    <property type="term" value="P:regulation of dendrite development"/>
    <property type="evidence" value="ECO:0007669"/>
    <property type="project" value="TreeGrafter"/>
</dbReference>
<feature type="compositionally biased region" description="Basic and acidic residues" evidence="22">
    <location>
        <begin position="452"/>
        <end position="462"/>
    </location>
</feature>
<feature type="compositionally biased region" description="Polar residues" evidence="22">
    <location>
        <begin position="360"/>
        <end position="370"/>
    </location>
</feature>
<gene>
    <name evidence="25 26 27" type="primary">LOC113041229</name>
</gene>
<dbReference type="RefSeq" id="XP_026055433.1">
    <property type="nucleotide sequence ID" value="XM_026199648.1"/>
</dbReference>
<dbReference type="SMART" id="SM00220">
    <property type="entry name" value="S_TKc"/>
    <property type="match status" value="1"/>
</dbReference>
<organism evidence="24 27">
    <name type="scientific">Carassius auratus</name>
    <name type="common">Goldfish</name>
    <dbReference type="NCBI Taxonomy" id="7957"/>
    <lineage>
        <taxon>Eukaryota</taxon>
        <taxon>Metazoa</taxon>
        <taxon>Chordata</taxon>
        <taxon>Craniata</taxon>
        <taxon>Vertebrata</taxon>
        <taxon>Euteleostomi</taxon>
        <taxon>Actinopterygii</taxon>
        <taxon>Neopterygii</taxon>
        <taxon>Teleostei</taxon>
        <taxon>Ostariophysi</taxon>
        <taxon>Cypriniformes</taxon>
        <taxon>Cyprinidae</taxon>
        <taxon>Cyprininae</taxon>
        <taxon>Carassius</taxon>
    </lineage>
</organism>
<evidence type="ECO:0000256" key="18">
    <source>
        <dbReference type="ARBA" id="ARBA00053703"/>
    </source>
</evidence>
<dbReference type="FunFam" id="1.10.510.10:FF:000127">
    <property type="entry name" value="Putative cyclin-dependent kinase-like 5"/>
    <property type="match status" value="1"/>
</dbReference>
<keyword evidence="12 21" id="KW-0067">ATP-binding</keyword>
<feature type="compositionally biased region" description="Polar residues" evidence="22">
    <location>
        <begin position="525"/>
        <end position="536"/>
    </location>
</feature>
<dbReference type="GO" id="GO:0005634">
    <property type="term" value="C:nucleus"/>
    <property type="evidence" value="ECO:0007669"/>
    <property type="project" value="UniProtKB-SubCell"/>
</dbReference>
<keyword evidence="8" id="KW-0597">Phosphoprotein</keyword>
<evidence type="ECO:0000256" key="3">
    <source>
        <dbReference type="ARBA" id="ARBA00004300"/>
    </source>
</evidence>
<feature type="compositionally biased region" description="Basic and acidic residues" evidence="22">
    <location>
        <begin position="405"/>
        <end position="419"/>
    </location>
</feature>
<dbReference type="Pfam" id="PF00069">
    <property type="entry name" value="Pkinase"/>
    <property type="match status" value="1"/>
</dbReference>
<evidence type="ECO:0000259" key="23">
    <source>
        <dbReference type="PROSITE" id="PS50011"/>
    </source>
</evidence>
<dbReference type="GO" id="GO:0005813">
    <property type="term" value="C:centrosome"/>
    <property type="evidence" value="ECO:0007669"/>
    <property type="project" value="UniProtKB-SubCell"/>
</dbReference>
<keyword evidence="13" id="KW-0206">Cytoskeleton</keyword>
<evidence type="ECO:0000313" key="26">
    <source>
        <dbReference type="RefSeq" id="XP_026055434.1"/>
    </source>
</evidence>
<evidence type="ECO:0000256" key="10">
    <source>
        <dbReference type="ARBA" id="ARBA00022741"/>
    </source>
</evidence>
<dbReference type="PROSITE" id="PS50011">
    <property type="entry name" value="PROTEIN_KINASE_DOM"/>
    <property type="match status" value="1"/>
</dbReference>
<dbReference type="PROSITE" id="PS00108">
    <property type="entry name" value="PROTEIN_KINASE_ST"/>
    <property type="match status" value="1"/>
</dbReference>
<feature type="compositionally biased region" description="Basic and acidic residues" evidence="22">
    <location>
        <begin position="885"/>
        <end position="912"/>
    </location>
</feature>
<feature type="region of interest" description="Disordered" evidence="22">
    <location>
        <begin position="297"/>
        <end position="370"/>
    </location>
</feature>
<dbReference type="GO" id="GO:0032839">
    <property type="term" value="C:dendrite cytoplasm"/>
    <property type="evidence" value="ECO:0007669"/>
    <property type="project" value="TreeGrafter"/>
</dbReference>
<dbReference type="EC" id="2.7.11.22" evidence="5"/>
<evidence type="ECO:0000256" key="8">
    <source>
        <dbReference type="ARBA" id="ARBA00022553"/>
    </source>
</evidence>
<proteinExistence type="inferred from homology"/>
<evidence type="ECO:0000256" key="20">
    <source>
        <dbReference type="ARBA" id="ARBA00068080"/>
    </source>
</evidence>
<feature type="region of interest" description="Disordered" evidence="22">
    <location>
        <begin position="746"/>
        <end position="1026"/>
    </location>
</feature>
<evidence type="ECO:0000256" key="16">
    <source>
        <dbReference type="ARBA" id="ARBA00047811"/>
    </source>
</evidence>
<comment type="function">
    <text evidence="18">Mediates phosphorylation of MECP2. May regulate ciliogenesis.</text>
</comment>
<dbReference type="Gene3D" id="1.10.510.10">
    <property type="entry name" value="Transferase(Phosphotransferase) domain 1"/>
    <property type="match status" value="1"/>
</dbReference>
<dbReference type="Proteomes" id="UP000515129">
    <property type="component" value="Chromosome 23"/>
</dbReference>
<dbReference type="GeneTree" id="ENSGT00940000157355"/>
<comment type="subcellular location">
    <subcellularLocation>
        <location evidence="1">Cytoplasm</location>
        <location evidence="1">Cytoskeleton</location>
        <location evidence="1">Cilium basal body</location>
    </subcellularLocation>
    <subcellularLocation>
        <location evidence="3">Cytoplasm</location>
        <location evidence="3">Cytoskeleton</location>
        <location evidence="3">Microtubule organizing center</location>
        <location evidence="3">Centrosome</location>
    </subcellularLocation>
    <subcellularLocation>
        <location evidence="2">Nucleus</location>
    </subcellularLocation>
</comment>
<keyword evidence="15" id="KW-0966">Cell projection</keyword>
<evidence type="ECO:0000256" key="17">
    <source>
        <dbReference type="ARBA" id="ARBA00048367"/>
    </source>
</evidence>
<evidence type="ECO:0000256" key="5">
    <source>
        <dbReference type="ARBA" id="ARBA00012425"/>
    </source>
</evidence>
<feature type="binding site" evidence="21">
    <location>
        <position position="43"/>
    </location>
    <ligand>
        <name>ATP</name>
        <dbReference type="ChEBI" id="CHEBI:30616"/>
    </ligand>
</feature>
<dbReference type="GeneID" id="113041229"/>
<dbReference type="RefSeq" id="XP_026055434.1">
    <property type="nucleotide sequence ID" value="XM_026199649.1"/>
</dbReference>
<dbReference type="PROSITE" id="PS00107">
    <property type="entry name" value="PROTEIN_KINASE_ATP"/>
    <property type="match status" value="1"/>
</dbReference>
<name>A0A6P6J573_CARAU</name>
<feature type="compositionally biased region" description="Basic and acidic residues" evidence="22">
    <location>
        <begin position="782"/>
        <end position="799"/>
    </location>
</feature>
<comment type="subunit">
    <text evidence="19">Interacts with MECP2.</text>
</comment>
<dbReference type="SUPFAM" id="SSF56112">
    <property type="entry name" value="Protein kinase-like (PK-like)"/>
    <property type="match status" value="1"/>
</dbReference>
<dbReference type="InterPro" id="IPR000719">
    <property type="entry name" value="Prot_kinase_dom"/>
</dbReference>
<evidence type="ECO:0000256" key="1">
    <source>
        <dbReference type="ARBA" id="ARBA00004120"/>
    </source>
</evidence>
<dbReference type="GO" id="GO:0004693">
    <property type="term" value="F:cyclin-dependent protein serine/threonine kinase activity"/>
    <property type="evidence" value="ECO:0007669"/>
    <property type="project" value="UniProtKB-EC"/>
</dbReference>
<dbReference type="InterPro" id="IPR050108">
    <property type="entry name" value="CDK"/>
</dbReference>
<keyword evidence="11" id="KW-0418">Kinase</keyword>
<dbReference type="AlphaFoldDB" id="A0A6P6J573"/>
<accession>A0A6P6J573</accession>
<keyword evidence="10 21" id="KW-0547">Nucleotide-binding</keyword>
<feature type="region of interest" description="Disordered" evidence="22">
    <location>
        <begin position="405"/>
        <end position="476"/>
    </location>
</feature>
<comment type="catalytic activity">
    <reaction evidence="17">
        <text>L-seryl-[protein] + ATP = O-phospho-L-seryl-[protein] + ADP + H(+)</text>
        <dbReference type="Rhea" id="RHEA:17989"/>
        <dbReference type="Rhea" id="RHEA-COMP:9863"/>
        <dbReference type="Rhea" id="RHEA-COMP:11604"/>
        <dbReference type="ChEBI" id="CHEBI:15378"/>
        <dbReference type="ChEBI" id="CHEBI:29999"/>
        <dbReference type="ChEBI" id="CHEBI:30616"/>
        <dbReference type="ChEBI" id="CHEBI:83421"/>
        <dbReference type="ChEBI" id="CHEBI:456216"/>
        <dbReference type="EC" id="2.7.11.22"/>
    </reaction>
</comment>
<dbReference type="RefSeq" id="XP_026055435.1">
    <property type="nucleotide sequence ID" value="XM_026199650.1"/>
</dbReference>
<evidence type="ECO:0000256" key="6">
    <source>
        <dbReference type="ARBA" id="ARBA00022490"/>
    </source>
</evidence>
<dbReference type="PANTHER" id="PTHR24056:SF111">
    <property type="entry name" value="CYCLIN-DEPENDENT KINASE-LIKE 5"/>
    <property type="match status" value="1"/>
</dbReference>
<comment type="catalytic activity">
    <reaction evidence="16">
        <text>L-threonyl-[protein] + ATP = O-phospho-L-threonyl-[protein] + ADP + H(+)</text>
        <dbReference type="Rhea" id="RHEA:46608"/>
        <dbReference type="Rhea" id="RHEA-COMP:11060"/>
        <dbReference type="Rhea" id="RHEA-COMP:11605"/>
        <dbReference type="ChEBI" id="CHEBI:15378"/>
        <dbReference type="ChEBI" id="CHEBI:30013"/>
        <dbReference type="ChEBI" id="CHEBI:30616"/>
        <dbReference type="ChEBI" id="CHEBI:61977"/>
        <dbReference type="ChEBI" id="CHEBI:456216"/>
        <dbReference type="EC" id="2.7.11.22"/>
    </reaction>
</comment>
<dbReference type="Gene3D" id="3.30.200.20">
    <property type="entry name" value="Phosphorylase Kinase, domain 1"/>
    <property type="match status" value="1"/>
</dbReference>
<dbReference type="GO" id="GO:0045773">
    <property type="term" value="P:positive regulation of axon extension"/>
    <property type="evidence" value="ECO:0007669"/>
    <property type="project" value="TreeGrafter"/>
</dbReference>
<keyword evidence="14" id="KW-0539">Nucleus</keyword>
<reference evidence="25 26" key="1">
    <citation type="submission" date="2025-04" db="UniProtKB">
        <authorList>
            <consortium name="RefSeq"/>
        </authorList>
    </citation>
    <scope>IDENTIFICATION</scope>
    <source>
        <strain evidence="25 26">Wakin</strain>
        <tissue evidence="25 26">Muscle</tissue>
    </source>
</reference>
<evidence type="ECO:0000313" key="24">
    <source>
        <dbReference type="Proteomes" id="UP000515129"/>
    </source>
</evidence>
<keyword evidence="9" id="KW-0808">Transferase</keyword>
<sequence length="1026" mass="114401">MRNPASSDVMHRFEVLGIVGEGAYGVVLKCRHKETNEIVAIKKFKDSEENEEVKETTLRELKMLRTLKQENIVELKEAFRQRGKLFLVFEYVEKNMLELLEDMPNGAPPEKVRIYIYQLIKAIHWCHKNNIVHRDIKPENLLISSDDMLKLCDFGFARDLSESTDVNYTEYVATRWYRSPELLLGAPYGKAVDMWSVGCILGELSDGQPLFPGESEIDQLFTIQKVLGPLPPEQMKLFYNNPRFHGLRFPSVSHPQTLERHYLGIISPVLLDLMKNLLLLNPNERYLTEQSLNHHAFQTQRLTERPGPLTPTPVRSSKRKPLLDNTAPSRGHVVKSSSHHRSNSRDCSSLPRHGNEDLHPSSTEAFLNGSVPSANSLSPVMHPKSFQPLNRSASCGKDLASLHHAKEAKSKAGDFDFGKPADGPGPKYLKSNTPRSQNRHSFVEGKTSTLTGEREKQSRHGYGESTASSSSGGKGLSSYISLSKSHGLLSDSKSVTNLSDMRLHPDDPTGSPRYFPSSCLDLNMNLNLPTPGSPSMQHGERSGHSPAVGRRSKLERDGSTAEPSTRRSSSRQESDGNPVDPLDPSGGLSLSAPHEFPYGVGYTSPFSSQQRPHRHSMYVRRERGRPHGGEAGGLAVGQGMSTRASSLQLLTPQLQHRTLPKHMGSAVSRDAGLDDIRSDPAAAEVSHTRPLIRESTRDNTTTFHTPRQKSEGGVYHEQLTDDSGSAKENRMMYSDSVPRRVGSFYRVPSPRPDNSFHESSGVTMDSSHSIHQPTYDPWTGSETRDMSPPEHTKEKEKQGFFRSMKKKKKKSQTTDADDERRPVVRKALFPLFHSQRSFTRSSSERERPLVAPALVSSEGPDPVLMQKAASRSYTHQGSRHRTRSRERDREREREREQDPERDADWPSERAPDTHSQPLKSLRKLLHLTTSSSSNQTSADLHYPLPSSKGGGSFVEPRGLGSMQPKGRSAVYGAPGPLESGWHSSALGRPEGNPYPDQMSSKAGPTGFARHFRSRLPNLNDLKETAL</sequence>
<dbReference type="InterPro" id="IPR017441">
    <property type="entry name" value="Protein_kinase_ATP_BS"/>
</dbReference>
<evidence type="ECO:0000256" key="12">
    <source>
        <dbReference type="ARBA" id="ARBA00022840"/>
    </source>
</evidence>
<evidence type="ECO:0000256" key="14">
    <source>
        <dbReference type="ARBA" id="ARBA00023242"/>
    </source>
</evidence>
<dbReference type="FunFam" id="3.30.200.20:FF:001093">
    <property type="entry name" value="Cyclin-dependent kinase-like 5"/>
    <property type="match status" value="1"/>
</dbReference>
<dbReference type="PANTHER" id="PTHR24056">
    <property type="entry name" value="CELL DIVISION PROTEIN KINASE"/>
    <property type="match status" value="1"/>
</dbReference>
<keyword evidence="24" id="KW-1185">Reference proteome</keyword>
<evidence type="ECO:0000256" key="11">
    <source>
        <dbReference type="ARBA" id="ARBA00022777"/>
    </source>
</evidence>
<feature type="compositionally biased region" description="Polar residues" evidence="22">
    <location>
        <begin position="757"/>
        <end position="772"/>
    </location>
</feature>
<evidence type="ECO:0000313" key="27">
    <source>
        <dbReference type="RefSeq" id="XP_026055435.1"/>
    </source>
</evidence>
<comment type="similarity">
    <text evidence="4">Belongs to the protein kinase superfamily. CMGC Ser/Thr protein kinase family. CDC2/CDKX subfamily.</text>
</comment>
<keyword evidence="7" id="KW-0723">Serine/threonine-protein kinase</keyword>
<evidence type="ECO:0000256" key="13">
    <source>
        <dbReference type="ARBA" id="ARBA00023212"/>
    </source>
</evidence>
<dbReference type="GO" id="GO:0005524">
    <property type="term" value="F:ATP binding"/>
    <property type="evidence" value="ECO:0007669"/>
    <property type="project" value="UniProtKB-UniRule"/>
</dbReference>
<dbReference type="InterPro" id="IPR008271">
    <property type="entry name" value="Ser/Thr_kinase_AS"/>
</dbReference>
<feature type="compositionally biased region" description="Polar residues" evidence="22">
    <location>
        <begin position="927"/>
        <end position="938"/>
    </location>
</feature>
<feature type="region of interest" description="Disordered" evidence="22">
    <location>
        <begin position="698"/>
        <end position="729"/>
    </location>
</feature>
<evidence type="ECO:0000256" key="21">
    <source>
        <dbReference type="PROSITE-ProRule" id="PRU10141"/>
    </source>
</evidence>
<feature type="compositionally biased region" description="Low complexity" evidence="22">
    <location>
        <begin position="463"/>
        <end position="476"/>
    </location>
</feature>
<feature type="compositionally biased region" description="Polar residues" evidence="22">
    <location>
        <begin position="430"/>
        <end position="451"/>
    </location>
</feature>
<evidence type="ECO:0000256" key="9">
    <source>
        <dbReference type="ARBA" id="ARBA00022679"/>
    </source>
</evidence>
<evidence type="ECO:0000256" key="22">
    <source>
        <dbReference type="SAM" id="MobiDB-lite"/>
    </source>
</evidence>
<keyword evidence="6" id="KW-0963">Cytoplasm</keyword>
<dbReference type="InterPro" id="IPR011009">
    <property type="entry name" value="Kinase-like_dom_sf"/>
</dbReference>
<feature type="domain" description="Protein kinase" evidence="23">
    <location>
        <begin position="13"/>
        <end position="297"/>
    </location>
</feature>
<evidence type="ECO:0000256" key="2">
    <source>
        <dbReference type="ARBA" id="ARBA00004123"/>
    </source>
</evidence>
<dbReference type="OrthoDB" id="9929178at2759"/>
<evidence type="ECO:0000256" key="7">
    <source>
        <dbReference type="ARBA" id="ARBA00022527"/>
    </source>
</evidence>
<evidence type="ECO:0000256" key="4">
    <source>
        <dbReference type="ARBA" id="ARBA00006485"/>
    </source>
</evidence>
<protein>
    <recommendedName>
        <fullName evidence="20">Cyclin-dependent kinase-like 5</fullName>
        <ecNumber evidence="5">2.7.11.22</ecNumber>
    </recommendedName>
</protein>
<evidence type="ECO:0000313" key="25">
    <source>
        <dbReference type="RefSeq" id="XP_026055433.1"/>
    </source>
</evidence>
<feature type="region of interest" description="Disordered" evidence="22">
    <location>
        <begin position="525"/>
        <end position="616"/>
    </location>
</feature>
<evidence type="ECO:0000256" key="19">
    <source>
        <dbReference type="ARBA" id="ARBA00066155"/>
    </source>
</evidence>
<evidence type="ECO:0000256" key="15">
    <source>
        <dbReference type="ARBA" id="ARBA00023273"/>
    </source>
</evidence>